<comment type="caution">
    <text evidence="1">The sequence shown here is derived from an EMBL/GenBank/DDBJ whole genome shotgun (WGS) entry which is preliminary data.</text>
</comment>
<accession>A0A2P7BNZ3</accession>
<name>A0A2P7BNZ3_9HYPH</name>
<evidence type="ECO:0000313" key="2">
    <source>
        <dbReference type="Proteomes" id="UP000241444"/>
    </source>
</evidence>
<protein>
    <submittedName>
        <fullName evidence="1">Uncharacterized protein</fullName>
    </submittedName>
</protein>
<dbReference type="EMBL" id="PGGO01000010">
    <property type="protein sequence ID" value="PSH68183.1"/>
    <property type="molecule type" value="Genomic_DNA"/>
</dbReference>
<dbReference type="Proteomes" id="UP000241444">
    <property type="component" value="Unassembled WGS sequence"/>
</dbReference>
<evidence type="ECO:0000313" key="1">
    <source>
        <dbReference type="EMBL" id="PSH68183.1"/>
    </source>
</evidence>
<sequence>MCERAVIGIAIKLVLDGCYGIACQASDGSRPASRSSDYTLLFRVDDIPISMVRNQRLIEERPSSYPLKLYRSDKIAMLAYQLPALTLLPDSLIFISSGMP</sequence>
<dbReference type="AlphaFoldDB" id="A0A2P7BNZ3"/>
<gene>
    <name evidence="1" type="ORF">CU102_14770</name>
</gene>
<keyword evidence="2" id="KW-1185">Reference proteome</keyword>
<organism evidence="1 2">
    <name type="scientific">Phyllobacterium brassicacearum</name>
    <dbReference type="NCBI Taxonomy" id="314235"/>
    <lineage>
        <taxon>Bacteria</taxon>
        <taxon>Pseudomonadati</taxon>
        <taxon>Pseudomonadota</taxon>
        <taxon>Alphaproteobacteria</taxon>
        <taxon>Hyphomicrobiales</taxon>
        <taxon>Phyllobacteriaceae</taxon>
        <taxon>Phyllobacterium</taxon>
    </lineage>
</organism>
<proteinExistence type="predicted"/>
<reference evidence="2" key="1">
    <citation type="submission" date="2017-11" db="EMBL/GenBank/DDBJ databases">
        <authorList>
            <person name="Kuznetsova I."/>
            <person name="Sazanova A."/>
            <person name="Chirak E."/>
            <person name="Safronova V."/>
            <person name="Willems A."/>
        </authorList>
    </citation>
    <scope>NUCLEOTIDE SEQUENCE [LARGE SCALE GENOMIC DNA]</scope>
    <source>
        <strain evidence="2">STM 196</strain>
    </source>
</reference>